<dbReference type="AlphaFoldDB" id="A0A7Z0WNL8"/>
<organism evidence="1 2">
    <name type="scientific">Actinophytocola xinjiangensis</name>
    <dbReference type="NCBI Taxonomy" id="485602"/>
    <lineage>
        <taxon>Bacteria</taxon>
        <taxon>Bacillati</taxon>
        <taxon>Actinomycetota</taxon>
        <taxon>Actinomycetes</taxon>
        <taxon>Pseudonocardiales</taxon>
        <taxon>Pseudonocardiaceae</taxon>
    </lineage>
</organism>
<evidence type="ECO:0000313" key="2">
    <source>
        <dbReference type="Proteomes" id="UP000185696"/>
    </source>
</evidence>
<protein>
    <submittedName>
        <fullName evidence="1">Uncharacterized protein</fullName>
    </submittedName>
</protein>
<comment type="caution">
    <text evidence="1">The sequence shown here is derived from an EMBL/GenBank/DDBJ whole genome shotgun (WGS) entry which is preliminary data.</text>
</comment>
<gene>
    <name evidence="1" type="ORF">BLA60_21445</name>
</gene>
<dbReference type="EMBL" id="MSIF01000010">
    <property type="protein sequence ID" value="OLF09206.1"/>
    <property type="molecule type" value="Genomic_DNA"/>
</dbReference>
<reference evidence="1 2" key="1">
    <citation type="submission" date="2016-12" db="EMBL/GenBank/DDBJ databases">
        <title>The draft genome sequence of Actinophytocola xinjiangensis.</title>
        <authorList>
            <person name="Wang W."/>
            <person name="Yuan L."/>
        </authorList>
    </citation>
    <scope>NUCLEOTIDE SEQUENCE [LARGE SCALE GENOMIC DNA]</scope>
    <source>
        <strain evidence="1 2">CGMCC 4.4663</strain>
    </source>
</reference>
<sequence>MARLARALHENGLTTGQVLRECYGVPFPRELIVIADADPYTLRLLSMWTNQPWRLTTPPSRGGPAAEPDTNDPMERHFRAFDPDLLPLLFLIRPGIDVTDDELVVCYRLTELAAGRSTIYGAPMEPTDPDQVVRRADSLLAMLHQHHTAYLDELEEELAKSYRLEADYVDEDEIEEIRRRIRQLEDFQRA</sequence>
<keyword evidence="2" id="KW-1185">Reference proteome</keyword>
<proteinExistence type="predicted"/>
<accession>A0A7Z0WNL8</accession>
<evidence type="ECO:0000313" key="1">
    <source>
        <dbReference type="EMBL" id="OLF09206.1"/>
    </source>
</evidence>
<name>A0A7Z0WNL8_9PSEU</name>
<dbReference type="Proteomes" id="UP000185696">
    <property type="component" value="Unassembled WGS sequence"/>
</dbReference>